<organism evidence="1 2">
    <name type="scientific">Melia azedarach</name>
    <name type="common">Chinaberry tree</name>
    <dbReference type="NCBI Taxonomy" id="155640"/>
    <lineage>
        <taxon>Eukaryota</taxon>
        <taxon>Viridiplantae</taxon>
        <taxon>Streptophyta</taxon>
        <taxon>Embryophyta</taxon>
        <taxon>Tracheophyta</taxon>
        <taxon>Spermatophyta</taxon>
        <taxon>Magnoliopsida</taxon>
        <taxon>eudicotyledons</taxon>
        <taxon>Gunneridae</taxon>
        <taxon>Pentapetalae</taxon>
        <taxon>rosids</taxon>
        <taxon>malvids</taxon>
        <taxon>Sapindales</taxon>
        <taxon>Meliaceae</taxon>
        <taxon>Melia</taxon>
    </lineage>
</organism>
<dbReference type="Proteomes" id="UP001164539">
    <property type="component" value="Chromosome 1"/>
</dbReference>
<protein>
    <submittedName>
        <fullName evidence="1">(+)-neomenthol dehydrogenase</fullName>
    </submittedName>
</protein>
<name>A0ACC1YT40_MELAZ</name>
<sequence>MAQASDFLAEKRYAVVTGGNKGIGFEICRQLASNGIVVVLTARDEKRGLEAVKKLAETGLSDYVMFHQLDVANPASVAFLADFIRSQFGKLDILVNNAGIGGAILDSVAFIRASEISGGWPLGEHVNWNEIATQTFETAEECLNTNYYGAKRMVEALAPLLQLSNSARIANVSSLLGLLKNIPNDWAKRVLSDVESLTEERVDEVLNKFLKDFKEGLLEKGGWPAHLSAYIVSKAALNAYTRILAKKYPDFLVNCVCPGFVKTDITCNTGLLTAVEGAQSPVKLALLPPGGPSGFFFYRNEITCF</sequence>
<reference evidence="1 2" key="1">
    <citation type="journal article" date="2023" name="Science">
        <title>Complex scaffold remodeling in plant triterpene biosynthesis.</title>
        <authorList>
            <person name="De La Pena R."/>
            <person name="Hodgson H."/>
            <person name="Liu J.C."/>
            <person name="Stephenson M.J."/>
            <person name="Martin A.C."/>
            <person name="Owen C."/>
            <person name="Harkess A."/>
            <person name="Leebens-Mack J."/>
            <person name="Jimenez L.E."/>
            <person name="Osbourn A."/>
            <person name="Sattely E.S."/>
        </authorList>
    </citation>
    <scope>NUCLEOTIDE SEQUENCE [LARGE SCALE GENOMIC DNA]</scope>
    <source>
        <strain evidence="2">cv. JPN11</strain>
        <tissue evidence="1">Leaf</tissue>
    </source>
</reference>
<accession>A0ACC1YT40</accession>
<dbReference type="EMBL" id="CM051394">
    <property type="protein sequence ID" value="KAJ4726985.1"/>
    <property type="molecule type" value="Genomic_DNA"/>
</dbReference>
<gene>
    <name evidence="1" type="ORF">OWV82_000161</name>
</gene>
<evidence type="ECO:0000313" key="1">
    <source>
        <dbReference type="EMBL" id="KAJ4726985.1"/>
    </source>
</evidence>
<comment type="caution">
    <text evidence="1">The sequence shown here is derived from an EMBL/GenBank/DDBJ whole genome shotgun (WGS) entry which is preliminary data.</text>
</comment>
<keyword evidence="2" id="KW-1185">Reference proteome</keyword>
<proteinExistence type="predicted"/>
<evidence type="ECO:0000313" key="2">
    <source>
        <dbReference type="Proteomes" id="UP001164539"/>
    </source>
</evidence>